<reference evidence="3 4" key="1">
    <citation type="submission" date="2019-03" db="EMBL/GenBank/DDBJ databases">
        <title>Deep-cultivation of Planctomycetes and their phenomic and genomic characterization uncovers novel biology.</title>
        <authorList>
            <person name="Wiegand S."/>
            <person name="Jogler M."/>
            <person name="Boedeker C."/>
            <person name="Pinto D."/>
            <person name="Vollmers J."/>
            <person name="Rivas-Marin E."/>
            <person name="Kohn T."/>
            <person name="Peeters S.H."/>
            <person name="Heuer A."/>
            <person name="Rast P."/>
            <person name="Oberbeckmann S."/>
            <person name="Bunk B."/>
            <person name="Jeske O."/>
            <person name="Meyerdierks A."/>
            <person name="Storesund J.E."/>
            <person name="Kallscheuer N."/>
            <person name="Luecker S."/>
            <person name="Lage O.M."/>
            <person name="Pohl T."/>
            <person name="Merkel B.J."/>
            <person name="Hornburger P."/>
            <person name="Mueller R.-W."/>
            <person name="Bruemmer F."/>
            <person name="Labrenz M."/>
            <person name="Spormann A.M."/>
            <person name="Op den Camp H."/>
            <person name="Overmann J."/>
            <person name="Amann R."/>
            <person name="Jetten M.S.M."/>
            <person name="Mascher T."/>
            <person name="Medema M.H."/>
            <person name="Devos D.P."/>
            <person name="Kaster A.-K."/>
            <person name="Ovreas L."/>
            <person name="Rohde M."/>
            <person name="Galperin M.Y."/>
            <person name="Jogler C."/>
        </authorList>
    </citation>
    <scope>NUCLEOTIDE SEQUENCE [LARGE SCALE GENOMIC DNA]</scope>
    <source>
        <strain evidence="3 4">V144</strain>
    </source>
</reference>
<dbReference type="Pfam" id="PF07596">
    <property type="entry name" value="SBP_bac_10"/>
    <property type="match status" value="1"/>
</dbReference>
<dbReference type="AlphaFoldDB" id="A0A517W0V4"/>
<gene>
    <name evidence="3" type="primary">xcpT_45</name>
    <name evidence="3" type="ORF">V144x_43950</name>
</gene>
<dbReference type="PROSITE" id="PS00409">
    <property type="entry name" value="PROKAR_NTER_METHYL"/>
    <property type="match status" value="1"/>
</dbReference>
<dbReference type="SUPFAM" id="SSF54523">
    <property type="entry name" value="Pili subunits"/>
    <property type="match status" value="1"/>
</dbReference>
<dbReference type="Pfam" id="PF07963">
    <property type="entry name" value="N_methyl"/>
    <property type="match status" value="1"/>
</dbReference>
<dbReference type="InterPro" id="IPR012902">
    <property type="entry name" value="N_methyl_site"/>
</dbReference>
<dbReference type="KEGG" id="gaw:V144x_43950"/>
<sequence length="342" mass="36626">MRQQKKFKSGFTLIELLVVIAIIAILIALLLPAVQQAREAARRSTCKNNLKQIGLGLHNYHSTYGTFPASRIGPYESTCTTCGLDSRFSAYIPLLPFIDQAPLYQQITGNLGTSSFVWNTNFDAYRTKLPIITCPSDVDTADITRLGQHNYLFSVGDQYNNFQTISPGALRGIFGFQSSVRMRDIVDGTSNTAMVSECVRPPGSGSSTPANTFGANTTSNTTNPSACAASFVNGSFTTGLLDRERSHGTRWTDGRAGYINFNTILPPNGPVCNGQTTTGILPPSSRHEGGVHLLLADGAVRFISENIDTGDISAPQVTSGVSPYGIWGALGSKNGGEPLGEF</sequence>
<dbReference type="NCBIfam" id="TIGR04294">
    <property type="entry name" value="pre_pil_HX9DG"/>
    <property type="match status" value="1"/>
</dbReference>
<dbReference type="InterPro" id="IPR045584">
    <property type="entry name" value="Pilin-like"/>
</dbReference>
<dbReference type="NCBIfam" id="TIGR02532">
    <property type="entry name" value="IV_pilin_GFxxxE"/>
    <property type="match status" value="1"/>
</dbReference>
<keyword evidence="1" id="KW-1133">Transmembrane helix</keyword>
<dbReference type="Proteomes" id="UP000318704">
    <property type="component" value="Chromosome"/>
</dbReference>
<dbReference type="InterPro" id="IPR027558">
    <property type="entry name" value="Pre_pil_HX9DG_C"/>
</dbReference>
<keyword evidence="1" id="KW-0472">Membrane</keyword>
<evidence type="ECO:0000256" key="1">
    <source>
        <dbReference type="SAM" id="Phobius"/>
    </source>
</evidence>
<dbReference type="EMBL" id="CP037920">
    <property type="protein sequence ID" value="QDT98885.1"/>
    <property type="molecule type" value="Genomic_DNA"/>
</dbReference>
<evidence type="ECO:0000259" key="2">
    <source>
        <dbReference type="Pfam" id="PF07596"/>
    </source>
</evidence>
<dbReference type="InterPro" id="IPR011453">
    <property type="entry name" value="DUF1559"/>
</dbReference>
<feature type="transmembrane region" description="Helical" evidence="1">
    <location>
        <begin position="12"/>
        <end position="34"/>
    </location>
</feature>
<organism evidence="3 4">
    <name type="scientific">Gimesia aquarii</name>
    <dbReference type="NCBI Taxonomy" id="2527964"/>
    <lineage>
        <taxon>Bacteria</taxon>
        <taxon>Pseudomonadati</taxon>
        <taxon>Planctomycetota</taxon>
        <taxon>Planctomycetia</taxon>
        <taxon>Planctomycetales</taxon>
        <taxon>Planctomycetaceae</taxon>
        <taxon>Gimesia</taxon>
    </lineage>
</organism>
<evidence type="ECO:0000313" key="4">
    <source>
        <dbReference type="Proteomes" id="UP000318704"/>
    </source>
</evidence>
<dbReference type="Gene3D" id="3.30.700.10">
    <property type="entry name" value="Glycoprotein, Type 4 Pilin"/>
    <property type="match status" value="1"/>
</dbReference>
<keyword evidence="1" id="KW-0812">Transmembrane</keyword>
<proteinExistence type="predicted"/>
<protein>
    <submittedName>
        <fullName evidence="3">Type II secretion system protein G</fullName>
    </submittedName>
</protein>
<name>A0A517W0V4_9PLAN</name>
<dbReference type="PANTHER" id="PTHR30093">
    <property type="entry name" value="GENERAL SECRETION PATHWAY PROTEIN G"/>
    <property type="match status" value="1"/>
</dbReference>
<evidence type="ECO:0000313" key="3">
    <source>
        <dbReference type="EMBL" id="QDT98885.1"/>
    </source>
</evidence>
<dbReference type="RefSeq" id="WP_144987898.1">
    <property type="nucleotide sequence ID" value="NZ_CP037920.1"/>
</dbReference>
<dbReference type="PANTHER" id="PTHR30093:SF2">
    <property type="entry name" value="TYPE II SECRETION SYSTEM PROTEIN H"/>
    <property type="match status" value="1"/>
</dbReference>
<feature type="domain" description="DUF1559" evidence="2">
    <location>
        <begin position="35"/>
        <end position="309"/>
    </location>
</feature>
<accession>A0A517W0V4</accession>